<dbReference type="Proteomes" id="UP000061432">
    <property type="component" value="Plasmid pMaq22A_1p"/>
</dbReference>
<evidence type="ECO:0000313" key="1">
    <source>
        <dbReference type="EMBL" id="BAQ49191.1"/>
    </source>
</evidence>
<protein>
    <submittedName>
        <fullName evidence="1">Uncharacterized protein</fullName>
    </submittedName>
</protein>
<reference evidence="1 2" key="1">
    <citation type="journal article" date="2015" name="Genome Announc.">
        <title>Complete Genome Sequence of Methylobacterium aquaticum Strain 22A, Isolated from Racomitrium japonicum Moss.</title>
        <authorList>
            <person name="Tani A."/>
            <person name="Ogura Y."/>
            <person name="Hayashi T."/>
            <person name="Kimbara K."/>
        </authorList>
    </citation>
    <scope>NUCLEOTIDE SEQUENCE [LARGE SCALE GENOMIC DNA]</scope>
    <source>
        <strain evidence="1 2">MA-22A</strain>
        <plasmid evidence="2">Plasmid pMaq22A_1p DNA</plasmid>
    </source>
</reference>
<evidence type="ECO:0000313" key="2">
    <source>
        <dbReference type="Proteomes" id="UP000061432"/>
    </source>
</evidence>
<keyword evidence="1" id="KW-0614">Plasmid</keyword>
<gene>
    <name evidence="1" type="ORF">Maq22A_1p34645</name>
</gene>
<dbReference type="RefSeq" id="WP_060850311.1">
    <property type="nucleotide sequence ID" value="NZ_AP014705.1"/>
</dbReference>
<dbReference type="AlphaFoldDB" id="A0A0C6F8S4"/>
<geneLocation type="plasmid" evidence="2">
    <name>pMaq22A_1p DNA</name>
</geneLocation>
<sequence length="148" mass="16178">MTDEVQAEGLDEPDKLPEIPTVTLNGDFFDRVATVPYTQMSLLMAVGQLGEGGDHILIPFVETKLGRAVSEDAEPEDLFSQLLTLENAAFLISHLAGDMRMACTHLGNMAQGPLRPEPARMEYVRRFLLRAQENVSACLAEMDEGGAT</sequence>
<dbReference type="EMBL" id="AP014705">
    <property type="protein sequence ID" value="BAQ49191.1"/>
    <property type="molecule type" value="Genomic_DNA"/>
</dbReference>
<dbReference type="KEGG" id="maqu:Maq22A_1p34645"/>
<accession>A0A0C6F8S4</accession>
<organism evidence="1 2">
    <name type="scientific">Methylobacterium aquaticum</name>
    <dbReference type="NCBI Taxonomy" id="270351"/>
    <lineage>
        <taxon>Bacteria</taxon>
        <taxon>Pseudomonadati</taxon>
        <taxon>Pseudomonadota</taxon>
        <taxon>Alphaproteobacteria</taxon>
        <taxon>Hyphomicrobiales</taxon>
        <taxon>Methylobacteriaceae</taxon>
        <taxon>Methylobacterium</taxon>
    </lineage>
</organism>
<dbReference type="PATRIC" id="fig|270351.10.peg.6238"/>
<reference evidence="2" key="2">
    <citation type="submission" date="2015-01" db="EMBL/GenBank/DDBJ databases">
        <title>Complete genome sequence of Methylobacterium aquaticum strain 22A.</title>
        <authorList>
            <person name="Tani A."/>
            <person name="Ogura Y."/>
            <person name="Hayashi T."/>
        </authorList>
    </citation>
    <scope>NUCLEOTIDE SEQUENCE [LARGE SCALE GENOMIC DNA]</scope>
    <source>
        <strain evidence="2">MA-22A</strain>
        <plasmid evidence="2">Plasmid pMaq22A_1p DNA</plasmid>
    </source>
</reference>
<name>A0A0C6F8S4_9HYPH</name>
<proteinExistence type="predicted"/>